<name>A0A542UIZ5_9ACTN</name>
<accession>A0A542UIZ5</accession>
<evidence type="ECO:0000313" key="3">
    <source>
        <dbReference type="Proteomes" id="UP000318103"/>
    </source>
</evidence>
<protein>
    <recommendedName>
        <fullName evidence="4">Mobilization protein MobC</fullName>
    </recommendedName>
</protein>
<evidence type="ECO:0008006" key="4">
    <source>
        <dbReference type="Google" id="ProtNLM"/>
    </source>
</evidence>
<keyword evidence="3" id="KW-1185">Reference proteome</keyword>
<evidence type="ECO:0000313" key="2">
    <source>
        <dbReference type="EMBL" id="TQK99044.1"/>
    </source>
</evidence>
<dbReference type="Proteomes" id="UP000318103">
    <property type="component" value="Unassembled WGS sequence"/>
</dbReference>
<feature type="compositionally biased region" description="Basic and acidic residues" evidence="1">
    <location>
        <begin position="61"/>
        <end position="77"/>
    </location>
</feature>
<reference evidence="2 3" key="1">
    <citation type="submission" date="2019-06" db="EMBL/GenBank/DDBJ databases">
        <title>Sequencing the genomes of 1000 actinobacteria strains.</title>
        <authorList>
            <person name="Klenk H.-P."/>
        </authorList>
    </citation>
    <scope>NUCLEOTIDE SEQUENCE [LARGE SCALE GENOMIC DNA]</scope>
    <source>
        <strain evidence="2 3">DSM 41929</strain>
    </source>
</reference>
<dbReference type="Pfam" id="PF21983">
    <property type="entry name" value="NikA-like"/>
    <property type="match status" value="1"/>
</dbReference>
<dbReference type="EMBL" id="VFNX01000001">
    <property type="protein sequence ID" value="TQK99044.1"/>
    <property type="molecule type" value="Genomic_DNA"/>
</dbReference>
<evidence type="ECO:0000256" key="1">
    <source>
        <dbReference type="SAM" id="MobiDB-lite"/>
    </source>
</evidence>
<dbReference type="InterPro" id="IPR053842">
    <property type="entry name" value="NikA-like"/>
</dbReference>
<gene>
    <name evidence="2" type="ORF">FB563_4098</name>
</gene>
<proteinExistence type="predicted"/>
<organism evidence="2 3">
    <name type="scientific">Streptomyces puniciscabiei</name>
    <dbReference type="NCBI Taxonomy" id="164348"/>
    <lineage>
        <taxon>Bacteria</taxon>
        <taxon>Bacillati</taxon>
        <taxon>Actinomycetota</taxon>
        <taxon>Actinomycetes</taxon>
        <taxon>Kitasatosporales</taxon>
        <taxon>Streptomycetaceae</taxon>
        <taxon>Streptomyces</taxon>
    </lineage>
</organism>
<sequence>MTTDNNATTAEPARDVNSLSRRASWGGSVASAKPAPKGAGEDPHRGVQVHPASTEGGSKPGQEEKPTERRSHRERAVRARQRPRQPRENKRLHQPNTRFNDEEFALIKSAAARCQLSVAGFLARSALAAARDLDRTSAEIADEREVITALFDSRRKLGWAGSNLNQAMKAINSGADALQLEATIAAVRRAAETVHEAAAQLIAHRSS</sequence>
<dbReference type="AlphaFoldDB" id="A0A542UIZ5"/>
<comment type="caution">
    <text evidence="2">The sequence shown here is derived from an EMBL/GenBank/DDBJ whole genome shotgun (WGS) entry which is preliminary data.</text>
</comment>
<feature type="region of interest" description="Disordered" evidence="1">
    <location>
        <begin position="1"/>
        <end position="97"/>
    </location>
</feature>